<dbReference type="EMBL" id="JWZT01004467">
    <property type="protein sequence ID" value="KII64070.1"/>
    <property type="molecule type" value="Genomic_DNA"/>
</dbReference>
<proteinExistence type="predicted"/>
<sequence>MASNPCNTFSKDAMSPSTSKQRDNRVLDTIMRYYKPGANTVIKQNQQYFKDSKLKPDILILTNQDGPEDFLIDAIIFFDVDENFQESRKSKINKHNELATIHINKRGKPFRILQLVVGSLGSISYEFKGILKTLNIPTSLHKKLHVT</sequence>
<dbReference type="Proteomes" id="UP000031668">
    <property type="component" value="Unassembled WGS sequence"/>
</dbReference>
<feature type="compositionally biased region" description="Polar residues" evidence="1">
    <location>
        <begin position="1"/>
        <end position="19"/>
    </location>
</feature>
<dbReference type="OrthoDB" id="10592197at2759"/>
<keyword evidence="3" id="KW-1185">Reference proteome</keyword>
<evidence type="ECO:0000256" key="1">
    <source>
        <dbReference type="SAM" id="MobiDB-lite"/>
    </source>
</evidence>
<accession>A0A0C2MI61</accession>
<protein>
    <submittedName>
        <fullName evidence="2">Uncharacterized protein</fullName>
    </submittedName>
</protein>
<name>A0A0C2MI61_THEKT</name>
<organism evidence="2 3">
    <name type="scientific">Thelohanellus kitauei</name>
    <name type="common">Myxosporean</name>
    <dbReference type="NCBI Taxonomy" id="669202"/>
    <lineage>
        <taxon>Eukaryota</taxon>
        <taxon>Metazoa</taxon>
        <taxon>Cnidaria</taxon>
        <taxon>Myxozoa</taxon>
        <taxon>Myxosporea</taxon>
        <taxon>Bivalvulida</taxon>
        <taxon>Platysporina</taxon>
        <taxon>Myxobolidae</taxon>
        <taxon>Thelohanellus</taxon>
    </lineage>
</organism>
<gene>
    <name evidence="2" type="ORF">RF11_03522</name>
</gene>
<evidence type="ECO:0000313" key="2">
    <source>
        <dbReference type="EMBL" id="KII64070.1"/>
    </source>
</evidence>
<feature type="region of interest" description="Disordered" evidence="1">
    <location>
        <begin position="1"/>
        <end position="21"/>
    </location>
</feature>
<evidence type="ECO:0000313" key="3">
    <source>
        <dbReference type="Proteomes" id="UP000031668"/>
    </source>
</evidence>
<dbReference type="AlphaFoldDB" id="A0A0C2MI61"/>
<reference evidence="2 3" key="1">
    <citation type="journal article" date="2014" name="Genome Biol. Evol.">
        <title>The genome of the myxosporean Thelohanellus kitauei shows adaptations to nutrient acquisition within its fish host.</title>
        <authorList>
            <person name="Yang Y."/>
            <person name="Xiong J."/>
            <person name="Zhou Z."/>
            <person name="Huo F."/>
            <person name="Miao W."/>
            <person name="Ran C."/>
            <person name="Liu Y."/>
            <person name="Zhang J."/>
            <person name="Feng J."/>
            <person name="Wang M."/>
            <person name="Wang M."/>
            <person name="Wang L."/>
            <person name="Yao B."/>
        </authorList>
    </citation>
    <scope>NUCLEOTIDE SEQUENCE [LARGE SCALE GENOMIC DNA]</scope>
    <source>
        <strain evidence="2">Wuqing</strain>
    </source>
</reference>
<comment type="caution">
    <text evidence="2">The sequence shown here is derived from an EMBL/GenBank/DDBJ whole genome shotgun (WGS) entry which is preliminary data.</text>
</comment>